<keyword evidence="6" id="KW-0067">ATP-binding</keyword>
<dbReference type="CDD" id="cd18808">
    <property type="entry name" value="SF1_C_Upf1"/>
    <property type="match status" value="1"/>
</dbReference>
<keyword evidence="4" id="KW-0378">Hydrolase</keyword>
<dbReference type="FunFam" id="3.40.50.300:FF:000326">
    <property type="entry name" value="P-loop containing nucleoside triphosphate hydrolase"/>
    <property type="match status" value="1"/>
</dbReference>
<dbReference type="Pfam" id="PF13086">
    <property type="entry name" value="AAA_11"/>
    <property type="match status" value="2"/>
</dbReference>
<dbReference type="PROSITE" id="PS50157">
    <property type="entry name" value="ZINC_FINGER_C2H2_2"/>
    <property type="match status" value="1"/>
</dbReference>
<evidence type="ECO:0000256" key="7">
    <source>
        <dbReference type="ARBA" id="ARBA00023158"/>
    </source>
</evidence>
<evidence type="ECO:0000256" key="6">
    <source>
        <dbReference type="ARBA" id="ARBA00022840"/>
    </source>
</evidence>
<keyword evidence="3" id="KW-0547">Nucleotide-binding</keyword>
<dbReference type="GO" id="GO:0005737">
    <property type="term" value="C:cytoplasm"/>
    <property type="evidence" value="ECO:0007669"/>
    <property type="project" value="UniProtKB-SubCell"/>
</dbReference>
<keyword evidence="2" id="KW-0963">Cytoplasm</keyword>
<evidence type="ECO:0000256" key="8">
    <source>
        <dbReference type="PROSITE-ProRule" id="PRU00042"/>
    </source>
</evidence>
<dbReference type="InterPro" id="IPR013087">
    <property type="entry name" value="Znf_C2H2_type"/>
</dbReference>
<sequence length="719" mass="81491">MSVISSANSDQETIEITTPTSTGAFFRFIAKKFKPTAHCCHICRYNFKFSDDLNNHLKVHRSKIVLRMSSLTESTFLHALSISCKLAMANDESSDLIVSITNISQLDNLKICHIYFSSGNFVNYWKSDILPFVLPIGAKEVDELIYNLAKKLPFLMENDRIWISPCKTKSKQERVYGNVIDVQSDAFYFRLERGNYLDKFGSSKLTFRLHFLANRLNFQMEQCAVERVRTYQLSDYLFPKLSQFLSLKSTNILSYFNKDILSNAEQMQAVENITSGTAFPAPYLIFGPPGTGKTNTIVEAILQIWKTQPYSRILVCATSNSACDEIAQRILKYIPSHHKATKTYNLYRLYAASINKDLPVESVLNSSNFFDKFYPPLETLYQYRIIVGTLGVAGRLAQARFRSDFFTHLFIDECGSATESASLIPIAGICSSVGRLNVHVVLSGDPLQLGPILSSRTAEALGLGRSMIERLMDIDIYKKDPITNKYNSKVLTKLIINYRSHPSIIQISNKMFYDNELIPRARKEITDICLGWKLLPAINFPMIFDAAAGEAEQETNCTSWYNKVEINRVMFYLDELLNVGVNGIKFSQTDVGIISPYKKQCTLIEEACCKRGWRDFMVSSVEQFQGKEKQVIIVSTVRSKSDNIGFLNNFRRLNVLLSRAQALLIIIGDPKTLRIDENWNTVINIFEQNNAIISSNDMSEPKTAELMSVDSLALNKVLT</sequence>
<evidence type="ECO:0000313" key="10">
    <source>
        <dbReference type="EMBL" id="KAJ6638543.1"/>
    </source>
</evidence>
<dbReference type="GO" id="GO:0005694">
    <property type="term" value="C:chromosome"/>
    <property type="evidence" value="ECO:0007669"/>
    <property type="project" value="UniProtKB-ARBA"/>
</dbReference>
<evidence type="ECO:0000259" key="9">
    <source>
        <dbReference type="PROSITE" id="PS50157"/>
    </source>
</evidence>
<evidence type="ECO:0000256" key="2">
    <source>
        <dbReference type="ARBA" id="ARBA00022490"/>
    </source>
</evidence>
<dbReference type="InterPro" id="IPR026122">
    <property type="entry name" value="MOV-10/SDE3_DEXXQ/H-box"/>
</dbReference>
<dbReference type="GO" id="GO:0003723">
    <property type="term" value="F:RNA binding"/>
    <property type="evidence" value="ECO:0007669"/>
    <property type="project" value="InterPro"/>
</dbReference>
<proteinExistence type="predicted"/>
<keyword evidence="7" id="KW-0943">RNA-mediated gene silencing</keyword>
<feature type="domain" description="C2H2-type" evidence="9">
    <location>
        <begin position="38"/>
        <end position="60"/>
    </location>
</feature>
<dbReference type="SMART" id="SM00382">
    <property type="entry name" value="AAA"/>
    <property type="match status" value="1"/>
</dbReference>
<reference evidence="10" key="1">
    <citation type="submission" date="2022-07" db="EMBL/GenBank/DDBJ databases">
        <authorList>
            <person name="Trinca V."/>
            <person name="Uliana J.V.C."/>
            <person name="Torres T.T."/>
            <person name="Ward R.J."/>
            <person name="Monesi N."/>
        </authorList>
    </citation>
    <scope>NUCLEOTIDE SEQUENCE</scope>
    <source>
        <strain evidence="10">HSMRA1968</strain>
        <tissue evidence="10">Whole embryos</tissue>
    </source>
</reference>
<dbReference type="Proteomes" id="UP001151699">
    <property type="component" value="Chromosome X"/>
</dbReference>
<keyword evidence="8" id="KW-0479">Metal-binding</keyword>
<dbReference type="GO" id="GO:0032574">
    <property type="term" value="F:5'-3' RNA helicase activity"/>
    <property type="evidence" value="ECO:0007669"/>
    <property type="project" value="InterPro"/>
</dbReference>
<keyword evidence="8" id="KW-0862">Zinc</keyword>
<evidence type="ECO:0000256" key="3">
    <source>
        <dbReference type="ARBA" id="ARBA00022741"/>
    </source>
</evidence>
<dbReference type="Pfam" id="PF13087">
    <property type="entry name" value="AAA_12"/>
    <property type="match status" value="1"/>
</dbReference>
<dbReference type="PANTHER" id="PTHR45418">
    <property type="entry name" value="CANCER/TESTIS ANTIGEN 55"/>
    <property type="match status" value="1"/>
</dbReference>
<dbReference type="GO" id="GO:0016787">
    <property type="term" value="F:hydrolase activity"/>
    <property type="evidence" value="ECO:0007669"/>
    <property type="project" value="UniProtKB-KW"/>
</dbReference>
<dbReference type="Gene3D" id="3.40.50.300">
    <property type="entry name" value="P-loop containing nucleotide triphosphate hydrolases"/>
    <property type="match status" value="2"/>
</dbReference>
<dbReference type="InterPro" id="IPR041679">
    <property type="entry name" value="DNA2/NAM7-like_C"/>
</dbReference>
<dbReference type="InterPro" id="IPR041677">
    <property type="entry name" value="DNA2/NAM7_AAA_11"/>
</dbReference>
<gene>
    <name evidence="10" type="primary">mov10b.1_1</name>
    <name evidence="10" type="ORF">Bhyg_11280</name>
</gene>
<evidence type="ECO:0000256" key="4">
    <source>
        <dbReference type="ARBA" id="ARBA00022801"/>
    </source>
</evidence>
<dbReference type="PROSITE" id="PS00028">
    <property type="entry name" value="ZINC_FINGER_C2H2_1"/>
    <property type="match status" value="1"/>
</dbReference>
<dbReference type="OrthoDB" id="6513042at2759"/>
<evidence type="ECO:0000256" key="5">
    <source>
        <dbReference type="ARBA" id="ARBA00022806"/>
    </source>
</evidence>
<name>A0A9Q0MV45_9DIPT</name>
<comment type="subcellular location">
    <subcellularLocation>
        <location evidence="1">Cytoplasm</location>
    </subcellularLocation>
</comment>
<dbReference type="InterPro" id="IPR047187">
    <property type="entry name" value="SF1_C_Upf1"/>
</dbReference>
<keyword evidence="8" id="KW-0863">Zinc-finger</keyword>
<dbReference type="InterPro" id="IPR003593">
    <property type="entry name" value="AAA+_ATPase"/>
</dbReference>
<dbReference type="GO" id="GO:0031047">
    <property type="term" value="P:regulatory ncRNA-mediated gene silencing"/>
    <property type="evidence" value="ECO:0007669"/>
    <property type="project" value="UniProtKB-KW"/>
</dbReference>
<keyword evidence="11" id="KW-1185">Reference proteome</keyword>
<dbReference type="SUPFAM" id="SSF52540">
    <property type="entry name" value="P-loop containing nucleoside triphosphate hydrolases"/>
    <property type="match status" value="1"/>
</dbReference>
<evidence type="ECO:0000313" key="11">
    <source>
        <dbReference type="Proteomes" id="UP001151699"/>
    </source>
</evidence>
<dbReference type="GO" id="GO:0008270">
    <property type="term" value="F:zinc ion binding"/>
    <property type="evidence" value="ECO:0007669"/>
    <property type="project" value="UniProtKB-KW"/>
</dbReference>
<dbReference type="PANTHER" id="PTHR45418:SF1">
    <property type="entry name" value="CANCER_TESTIS ANTIGEN 55"/>
    <property type="match status" value="1"/>
</dbReference>
<dbReference type="InterPro" id="IPR027417">
    <property type="entry name" value="P-loop_NTPase"/>
</dbReference>
<dbReference type="GO" id="GO:0005524">
    <property type="term" value="F:ATP binding"/>
    <property type="evidence" value="ECO:0007669"/>
    <property type="project" value="UniProtKB-KW"/>
</dbReference>
<dbReference type="AlphaFoldDB" id="A0A9Q0MV45"/>
<organism evidence="10 11">
    <name type="scientific">Pseudolycoriella hygida</name>
    <dbReference type="NCBI Taxonomy" id="35572"/>
    <lineage>
        <taxon>Eukaryota</taxon>
        <taxon>Metazoa</taxon>
        <taxon>Ecdysozoa</taxon>
        <taxon>Arthropoda</taxon>
        <taxon>Hexapoda</taxon>
        <taxon>Insecta</taxon>
        <taxon>Pterygota</taxon>
        <taxon>Neoptera</taxon>
        <taxon>Endopterygota</taxon>
        <taxon>Diptera</taxon>
        <taxon>Nematocera</taxon>
        <taxon>Sciaroidea</taxon>
        <taxon>Sciaridae</taxon>
        <taxon>Pseudolycoriella</taxon>
    </lineage>
</organism>
<dbReference type="CDD" id="cd18038">
    <property type="entry name" value="DEXXQc_Helz-like"/>
    <property type="match status" value="1"/>
</dbReference>
<accession>A0A9Q0MV45</accession>
<evidence type="ECO:0000256" key="1">
    <source>
        <dbReference type="ARBA" id="ARBA00004496"/>
    </source>
</evidence>
<protein>
    <submittedName>
        <fullName evidence="10">Helicase mov-10-B.1</fullName>
    </submittedName>
</protein>
<keyword evidence="5 10" id="KW-0347">Helicase</keyword>
<dbReference type="EMBL" id="WJQU01000003">
    <property type="protein sequence ID" value="KAJ6638543.1"/>
    <property type="molecule type" value="Genomic_DNA"/>
</dbReference>
<comment type="caution">
    <text evidence="10">The sequence shown here is derived from an EMBL/GenBank/DDBJ whole genome shotgun (WGS) entry which is preliminary data.</text>
</comment>